<gene>
    <name evidence="2" type="ORF">AKO1_008556</name>
</gene>
<dbReference type="Gene3D" id="3.20.20.80">
    <property type="entry name" value="Glycosidases"/>
    <property type="match status" value="1"/>
</dbReference>
<reference evidence="2 3" key="1">
    <citation type="submission" date="2024-03" db="EMBL/GenBank/DDBJ databases">
        <title>The Acrasis kona genome and developmental transcriptomes reveal deep origins of eukaryotic multicellular pathways.</title>
        <authorList>
            <person name="Sheikh S."/>
            <person name="Fu C.-J."/>
            <person name="Brown M.W."/>
            <person name="Baldauf S.L."/>
        </authorList>
    </citation>
    <scope>NUCLEOTIDE SEQUENCE [LARGE SCALE GENOMIC DNA]</scope>
    <source>
        <strain evidence="2 3">ATCC MYA-3509</strain>
    </source>
</reference>
<proteinExistence type="predicted"/>
<dbReference type="AlphaFoldDB" id="A0AAW2YN04"/>
<comment type="caution">
    <text evidence="2">The sequence shown here is derived from an EMBL/GenBank/DDBJ whole genome shotgun (WGS) entry which is preliminary data.</text>
</comment>
<organism evidence="2 3">
    <name type="scientific">Acrasis kona</name>
    <dbReference type="NCBI Taxonomy" id="1008807"/>
    <lineage>
        <taxon>Eukaryota</taxon>
        <taxon>Discoba</taxon>
        <taxon>Heterolobosea</taxon>
        <taxon>Tetramitia</taxon>
        <taxon>Eutetramitia</taxon>
        <taxon>Acrasidae</taxon>
        <taxon>Acrasis</taxon>
    </lineage>
</organism>
<feature type="chain" id="PRO_5043834097" evidence="1">
    <location>
        <begin position="16"/>
        <end position="447"/>
    </location>
</feature>
<feature type="signal peptide" evidence="1">
    <location>
        <begin position="1"/>
        <end position="15"/>
    </location>
</feature>
<keyword evidence="3" id="KW-1185">Reference proteome</keyword>
<accession>A0AAW2YN04</accession>
<dbReference type="Proteomes" id="UP001431209">
    <property type="component" value="Unassembled WGS sequence"/>
</dbReference>
<protein>
    <submittedName>
        <fullName evidence="2">Uncharacterized protein</fullName>
    </submittedName>
</protein>
<evidence type="ECO:0000256" key="1">
    <source>
        <dbReference type="SAM" id="SignalP"/>
    </source>
</evidence>
<dbReference type="CDD" id="cd11576">
    <property type="entry name" value="GH99_GH71_like_2"/>
    <property type="match status" value="1"/>
</dbReference>
<evidence type="ECO:0000313" key="3">
    <source>
        <dbReference type="Proteomes" id="UP001431209"/>
    </source>
</evidence>
<sequence length="447" mass="50289">MNTVFLCLLASAVWCASPTVDPTTLKGKVMFGYQGWFNTPNDVTSQGFRHWSTSLSTVDASTVRVDMWPDTSEYNQSLLYNTGFTFPNGTVAKLFSSQYPSTIDLHFKWLYDYNLDGFFLQRFLSELGDYVFFMQRNRVIQNCMASAQKWGRTFAIEYDVSGIDTSVLVQKLKDDWTYVTNTLNATKSSRYLKQDGKPVVVIWALGYSGRSDTPQNAIDIANYFKSVGCFVIVGVPITWKFGSGENQPGFDQAYLAFDGITPWSVGRPTDQNAIYNNHNFFTLREQNYTQAYNKWFAPTLFPGFSWANMNPGAPFNAISRRNGTFFKYQADIILSMNSTEKTFVFIAMFDEVDEGTAMFKISSSAANTPTQKPFVTTSTDGMNLPSDTYLRLAGDFTVKYRAKAGVVYDPTPTPTPTSTLIVSNSGWSLKYSPSLVMLCILLCLAYY</sequence>
<name>A0AAW2YN04_9EUKA</name>
<evidence type="ECO:0000313" key="2">
    <source>
        <dbReference type="EMBL" id="KAL0478273.1"/>
    </source>
</evidence>
<keyword evidence="1" id="KW-0732">Signal</keyword>
<dbReference type="EMBL" id="JAOPGA020000356">
    <property type="protein sequence ID" value="KAL0478273.1"/>
    <property type="molecule type" value="Genomic_DNA"/>
</dbReference>